<dbReference type="Proteomes" id="UP000009097">
    <property type="component" value="Chromosome 14"/>
</dbReference>
<protein>
    <submittedName>
        <fullName evidence="1">Uncharacterized protein</fullName>
    </submittedName>
</protein>
<dbReference type="KEGG" id="fox:FOXG_21480"/>
<dbReference type="AlphaFoldDB" id="A0A0J9WTC3"/>
<evidence type="ECO:0000313" key="1">
    <source>
        <dbReference type="EMBL" id="KNB15782.1"/>
    </source>
</evidence>
<proteinExistence type="predicted"/>
<reference evidence="1 2" key="1">
    <citation type="journal article" date="2010" name="Nature">
        <title>Comparative genomics reveals mobile pathogenicity chromosomes in Fusarium.</title>
        <authorList>
            <person name="Ma L.J."/>
            <person name="van der Does H.C."/>
            <person name="Borkovich K.A."/>
            <person name="Coleman J.J."/>
            <person name="Daboussi M.J."/>
            <person name="Di Pietro A."/>
            <person name="Dufresne M."/>
            <person name="Freitag M."/>
            <person name="Grabherr M."/>
            <person name="Henrissat B."/>
            <person name="Houterman P.M."/>
            <person name="Kang S."/>
            <person name="Shim W.B."/>
            <person name="Woloshuk C."/>
            <person name="Xie X."/>
            <person name="Xu J.R."/>
            <person name="Antoniw J."/>
            <person name="Baker S.E."/>
            <person name="Bluhm B.H."/>
            <person name="Breakspear A."/>
            <person name="Brown D.W."/>
            <person name="Butchko R.A."/>
            <person name="Chapman S."/>
            <person name="Coulson R."/>
            <person name="Coutinho P.M."/>
            <person name="Danchin E.G."/>
            <person name="Diener A."/>
            <person name="Gale L.R."/>
            <person name="Gardiner D.M."/>
            <person name="Goff S."/>
            <person name="Hammond-Kosack K.E."/>
            <person name="Hilburn K."/>
            <person name="Hua-Van A."/>
            <person name="Jonkers W."/>
            <person name="Kazan K."/>
            <person name="Kodira C.D."/>
            <person name="Koehrsen M."/>
            <person name="Kumar L."/>
            <person name="Lee Y.H."/>
            <person name="Li L."/>
            <person name="Manners J.M."/>
            <person name="Miranda-Saavedra D."/>
            <person name="Mukherjee M."/>
            <person name="Park G."/>
            <person name="Park J."/>
            <person name="Park S.Y."/>
            <person name="Proctor R.H."/>
            <person name="Regev A."/>
            <person name="Ruiz-Roldan M.C."/>
            <person name="Sain D."/>
            <person name="Sakthikumar S."/>
            <person name="Sykes S."/>
            <person name="Schwartz D.C."/>
            <person name="Turgeon B.G."/>
            <person name="Wapinski I."/>
            <person name="Yoder O."/>
            <person name="Young S."/>
            <person name="Zeng Q."/>
            <person name="Zhou S."/>
            <person name="Galagan J."/>
            <person name="Cuomo C.A."/>
            <person name="Kistler H.C."/>
            <person name="Rep M."/>
        </authorList>
    </citation>
    <scope>NUCLEOTIDE SEQUENCE [LARGE SCALE GENOMIC DNA]</scope>
    <source>
        <strain evidence="2">4287 / CBS 123668 / FGSC 9935 / NRRL 34936</strain>
    </source>
</reference>
<dbReference type="RefSeq" id="XP_018253827.1">
    <property type="nucleotide sequence ID" value="XM_018401820.1"/>
</dbReference>
<dbReference type="GeneID" id="28962186"/>
<sequence length="52" mass="5954">MAIVRRGQDIEASFHPFLSEAEAEVGISHCEVVVNSRPTRSRFFFFRIGRLS</sequence>
<evidence type="ECO:0000313" key="2">
    <source>
        <dbReference type="Proteomes" id="UP000009097"/>
    </source>
</evidence>
<dbReference type="EMBL" id="DS231717">
    <property type="protein sequence ID" value="KNB15782.1"/>
    <property type="molecule type" value="Genomic_DNA"/>
</dbReference>
<gene>
    <name evidence="1" type="ORF">FOXG_21480</name>
</gene>
<organism evidence="1 2">
    <name type="scientific">Fusarium oxysporum f. sp. lycopersici (strain 4287 / CBS 123668 / FGSC 9935 / NRRL 34936)</name>
    <name type="common">Fusarium vascular wilt of tomato</name>
    <dbReference type="NCBI Taxonomy" id="426428"/>
    <lineage>
        <taxon>Eukaryota</taxon>
        <taxon>Fungi</taxon>
        <taxon>Dikarya</taxon>
        <taxon>Ascomycota</taxon>
        <taxon>Pezizomycotina</taxon>
        <taxon>Sordariomycetes</taxon>
        <taxon>Hypocreomycetidae</taxon>
        <taxon>Hypocreales</taxon>
        <taxon>Nectriaceae</taxon>
        <taxon>Fusarium</taxon>
        <taxon>Fusarium oxysporum species complex</taxon>
    </lineage>
</organism>
<accession>A0A0J9WTC3</accession>
<dbReference type="VEuPathDB" id="FungiDB:FOXG_21480"/>
<name>A0A0J9WTC3_FUSO4</name>